<reference evidence="2 3" key="1">
    <citation type="journal article" date="2021" name="Elife">
        <title>Chloroplast acquisition without the gene transfer in kleptoplastic sea slugs, Plakobranchus ocellatus.</title>
        <authorList>
            <person name="Maeda T."/>
            <person name="Takahashi S."/>
            <person name="Yoshida T."/>
            <person name="Shimamura S."/>
            <person name="Takaki Y."/>
            <person name="Nagai Y."/>
            <person name="Toyoda A."/>
            <person name="Suzuki Y."/>
            <person name="Arimoto A."/>
            <person name="Ishii H."/>
            <person name="Satoh N."/>
            <person name="Nishiyama T."/>
            <person name="Hasebe M."/>
            <person name="Maruyama T."/>
            <person name="Minagawa J."/>
            <person name="Obokata J."/>
            <person name="Shigenobu S."/>
        </authorList>
    </citation>
    <scope>NUCLEOTIDE SEQUENCE [LARGE SCALE GENOMIC DNA]</scope>
</reference>
<name>A0AAV4J5C3_9GAST</name>
<evidence type="ECO:0000256" key="1">
    <source>
        <dbReference type="SAM" id="MobiDB-lite"/>
    </source>
</evidence>
<evidence type="ECO:0000313" key="2">
    <source>
        <dbReference type="EMBL" id="GFS17565.1"/>
    </source>
</evidence>
<keyword evidence="3" id="KW-1185">Reference proteome</keyword>
<accession>A0AAV4J5C3</accession>
<organism evidence="2 3">
    <name type="scientific">Elysia marginata</name>
    <dbReference type="NCBI Taxonomy" id="1093978"/>
    <lineage>
        <taxon>Eukaryota</taxon>
        <taxon>Metazoa</taxon>
        <taxon>Spiralia</taxon>
        <taxon>Lophotrochozoa</taxon>
        <taxon>Mollusca</taxon>
        <taxon>Gastropoda</taxon>
        <taxon>Heterobranchia</taxon>
        <taxon>Euthyneura</taxon>
        <taxon>Panpulmonata</taxon>
        <taxon>Sacoglossa</taxon>
        <taxon>Placobranchoidea</taxon>
        <taxon>Plakobranchidae</taxon>
        <taxon>Elysia</taxon>
    </lineage>
</organism>
<dbReference type="AlphaFoldDB" id="A0AAV4J5C3"/>
<gene>
    <name evidence="2" type="ORF">ElyMa_003242400</name>
</gene>
<dbReference type="Proteomes" id="UP000762676">
    <property type="component" value="Unassembled WGS sequence"/>
</dbReference>
<evidence type="ECO:0000313" key="3">
    <source>
        <dbReference type="Proteomes" id="UP000762676"/>
    </source>
</evidence>
<sequence length="119" mass="13093">MSTCFGFKEPFLHEMTFPAFEKNLSLGTDVAGIPKTSLAINASLVFVTYPKRSLHHSVAARFQNVPSAGSDNDDADDDDGDVDGDDDDDDDDNDDDDDDDDGGDYDDDDDDDDGYYDYK</sequence>
<feature type="compositionally biased region" description="Acidic residues" evidence="1">
    <location>
        <begin position="71"/>
        <end position="119"/>
    </location>
</feature>
<comment type="caution">
    <text evidence="2">The sequence shown here is derived from an EMBL/GenBank/DDBJ whole genome shotgun (WGS) entry which is preliminary data.</text>
</comment>
<feature type="region of interest" description="Disordered" evidence="1">
    <location>
        <begin position="62"/>
        <end position="119"/>
    </location>
</feature>
<protein>
    <submittedName>
        <fullName evidence="2">Uncharacterized protein</fullName>
    </submittedName>
</protein>
<proteinExistence type="predicted"/>
<dbReference type="EMBL" id="BMAT01006665">
    <property type="protein sequence ID" value="GFS17565.1"/>
    <property type="molecule type" value="Genomic_DNA"/>
</dbReference>